<dbReference type="RefSeq" id="WP_004826726.1">
    <property type="nucleotide sequence ID" value="NZ_GG666044.1"/>
</dbReference>
<keyword evidence="1" id="KW-0472">Membrane</keyword>
<keyword evidence="3" id="KW-1185">Reference proteome</keyword>
<dbReference type="Proteomes" id="UP000005984">
    <property type="component" value="Unassembled WGS sequence"/>
</dbReference>
<accession>C2BEI8</accession>
<proteinExistence type="predicted"/>
<dbReference type="STRING" id="525254.HMPREF0072_0758"/>
<name>C2BEI8_9FIRM</name>
<feature type="transmembrane region" description="Helical" evidence="1">
    <location>
        <begin position="30"/>
        <end position="53"/>
    </location>
</feature>
<sequence>MTNITNFKIGNFLNPTYKKNLIKKIKVDKLGIFLAYLLFVEIFSFFIKLGGYYE</sequence>
<reference evidence="2 3" key="1">
    <citation type="submission" date="2008-10" db="EMBL/GenBank/DDBJ databases">
        <authorList>
            <person name="Qin X."/>
            <person name="Bachman B."/>
            <person name="Battles P."/>
            <person name="Bell A."/>
            <person name="Bess C."/>
            <person name="Bickham C."/>
            <person name="Chaboub L."/>
            <person name="Chen D."/>
            <person name="Coyle M."/>
            <person name="Deiros D.R."/>
            <person name="Dinh H."/>
            <person name="Forbes L."/>
            <person name="Fowler G."/>
            <person name="Francisco L."/>
            <person name="Fu Q."/>
            <person name="Gubbala S."/>
            <person name="Hale W."/>
            <person name="Han Y."/>
            <person name="Hemphill L."/>
            <person name="Highlander S.K."/>
            <person name="Hirani K."/>
            <person name="Hogues M."/>
            <person name="Jackson L."/>
            <person name="Jakkamsetti A."/>
            <person name="Javaid M."/>
            <person name="Jiang H."/>
            <person name="Korchina V."/>
            <person name="Kovar C."/>
            <person name="Lara F."/>
            <person name="Lee S."/>
            <person name="Mata R."/>
            <person name="Mathew T."/>
            <person name="Moen C."/>
            <person name="Morales K."/>
            <person name="Munidasa M."/>
            <person name="Nazareth L."/>
            <person name="Ngo R."/>
            <person name="Nguyen L."/>
            <person name="Okwuonu G."/>
            <person name="Ongeri F."/>
            <person name="Patil S."/>
            <person name="Petrosino J."/>
            <person name="Pham C."/>
            <person name="Pham P."/>
            <person name="Pu L.-L."/>
            <person name="Puazo M."/>
            <person name="Raj R."/>
            <person name="Reid J."/>
            <person name="Rouhana J."/>
            <person name="Saada N."/>
            <person name="Shang Y."/>
            <person name="Simmons D."/>
            <person name="Thornton R."/>
            <person name="Warren J."/>
            <person name="Weissenberger G."/>
            <person name="Zhang J."/>
            <person name="Zhang L."/>
            <person name="Zhou C."/>
            <person name="Zhu D."/>
            <person name="Muzny D."/>
            <person name="Worley K."/>
            <person name="Gibbs R."/>
        </authorList>
    </citation>
    <scope>NUCLEOTIDE SEQUENCE [LARGE SCALE GENOMIC DNA]</scope>
    <source>
        <strain evidence="2 3">ATCC 51172</strain>
    </source>
</reference>
<keyword evidence="1" id="KW-0812">Transmembrane</keyword>
<dbReference type="EMBL" id="ABYO01000190">
    <property type="protein sequence ID" value="EEI86661.1"/>
    <property type="molecule type" value="Genomic_DNA"/>
</dbReference>
<evidence type="ECO:0000313" key="3">
    <source>
        <dbReference type="Proteomes" id="UP000005984"/>
    </source>
</evidence>
<evidence type="ECO:0000313" key="2">
    <source>
        <dbReference type="EMBL" id="EEI86661.1"/>
    </source>
</evidence>
<comment type="caution">
    <text evidence="2">The sequence shown here is derived from an EMBL/GenBank/DDBJ whole genome shotgun (WGS) entry which is preliminary data.</text>
</comment>
<dbReference type="HOGENOM" id="CLU_3039844_0_0_9"/>
<protein>
    <submittedName>
        <fullName evidence="2">Uncharacterized protein</fullName>
    </submittedName>
</protein>
<organism evidence="2 3">
    <name type="scientific">Anaerococcus lactolyticus ATCC 51172</name>
    <dbReference type="NCBI Taxonomy" id="525254"/>
    <lineage>
        <taxon>Bacteria</taxon>
        <taxon>Bacillati</taxon>
        <taxon>Bacillota</taxon>
        <taxon>Tissierellia</taxon>
        <taxon>Tissierellales</taxon>
        <taxon>Peptoniphilaceae</taxon>
        <taxon>Anaerococcus</taxon>
    </lineage>
</organism>
<keyword evidence="1" id="KW-1133">Transmembrane helix</keyword>
<dbReference type="AlphaFoldDB" id="C2BEI8"/>
<evidence type="ECO:0000256" key="1">
    <source>
        <dbReference type="SAM" id="Phobius"/>
    </source>
</evidence>
<gene>
    <name evidence="2" type="ORF">HMPREF0072_0758</name>
</gene>